<dbReference type="Proteomes" id="UP000198286">
    <property type="component" value="Plasmid unnamed 1"/>
</dbReference>
<reference evidence="3 5" key="1">
    <citation type="journal article" date="2017" name="Lancet Infect. Dis.">
        <title>Global outbreak of severe Mycobacterium chimaera disease after cardiac surgery: a molecular epidemiological study.</title>
        <authorList>
            <person name="van Ingen J."/>
            <person name="Kohl T."/>
            <person name="Kranzer K."/>
            <person name="Hasse B."/>
            <person name="Keller P."/>
            <person name="Szafranska A."/>
            <person name="Hillemann D."/>
            <person name="Chand M."/>
            <person name="Schreiber P."/>
            <person name="Sommerstein R."/>
            <person name="Berger C."/>
            <person name="Genoni M."/>
            <person name="Ruegg C."/>
            <person name="Troillet N."/>
            <person name="Widmer A.F."/>
            <person name="Becker S.L."/>
            <person name="Herrmann M."/>
            <person name="Eckmanns T."/>
            <person name="Haller S."/>
            <person name="Hoeller C."/>
            <person name="Debast S.B."/>
            <person name="Wolfhagen M.J."/>
            <person name="Hopman J."/>
            <person name="Kluytmans J."/>
            <person name="Langelaar M."/>
            <person name="Notermans D.W."/>
            <person name="ten Oever J."/>
            <person name="van den Barselaar P."/>
            <person name="Vonk A.B.A."/>
            <person name="Vos M.C."/>
            <person name="Ahmed N."/>
            <person name="Brown T."/>
            <person name="Crook D."/>
            <person name="Lamagni T."/>
            <person name="Phin N."/>
            <person name="Smith E.G."/>
            <person name="Zambon M."/>
            <person name="Serr A."/>
            <person name="Goetting T."/>
            <person name="Ebner W."/>
            <person name="Thuermer A."/>
            <person name="Utpatel C."/>
            <person name="Sproer C."/>
            <person name="Bunk B."/>
            <person name="Nubel U."/>
            <person name="Bloemberg G."/>
            <person name="Bottger E."/>
            <person name="Niemann S."/>
            <person name="Wagner D."/>
            <person name="Sax H."/>
        </authorList>
    </citation>
    <scope>NUCLEOTIDE SEQUENCE [LARGE SCALE GENOMIC DNA]</scope>
    <source>
        <strain evidence="3 5">ZUERICH-2</strain>
        <plasmid evidence="4 5">unnamed 1</plasmid>
    </source>
</reference>
<dbReference type="InterPro" id="IPR000014">
    <property type="entry name" value="PAS"/>
</dbReference>
<dbReference type="PROSITE" id="PS50112">
    <property type="entry name" value="PAS"/>
    <property type="match status" value="1"/>
</dbReference>
<name>A0A7U5RWX8_MYCIT</name>
<sequence>MTDQGHARNLLGLGPAKPHQGPAGATVQNVAAPMPQVDRRRPEQNAKSPIAVLHQMPAVVVLERLPRAVLAVDRDGGIVFVNTAFAQMLGYTREELVKLTFDQIFSALLPVDGSAVTTVRKNADHVVELLHADGSTVRARMSKSALLRDDDALAMMSFDDLTARLWTDGAS</sequence>
<geneLocation type="plasmid" evidence="4 5">
    <name>unnamed 1</name>
</geneLocation>
<gene>
    <name evidence="3" type="ORF">MYCOZU2_03986</name>
    <name evidence="4" type="ORF">MYCOZU2_05941</name>
</gene>
<dbReference type="CDD" id="cd00130">
    <property type="entry name" value="PAS"/>
    <property type="match status" value="1"/>
</dbReference>
<evidence type="ECO:0000313" key="4">
    <source>
        <dbReference type="EMBL" id="ASL18286.1"/>
    </source>
</evidence>
<keyword evidence="4" id="KW-0614">Plasmid</keyword>
<feature type="domain" description="PAS" evidence="2">
    <location>
        <begin position="61"/>
        <end position="97"/>
    </location>
</feature>
<dbReference type="SMART" id="SM00091">
    <property type="entry name" value="PAS"/>
    <property type="match status" value="1"/>
</dbReference>
<dbReference type="InterPro" id="IPR013767">
    <property type="entry name" value="PAS_fold"/>
</dbReference>
<dbReference type="SUPFAM" id="SSF55785">
    <property type="entry name" value="PYP-like sensor domain (PAS domain)"/>
    <property type="match status" value="1"/>
</dbReference>
<evidence type="ECO:0000313" key="3">
    <source>
        <dbReference type="EMBL" id="ASL16359.1"/>
    </source>
</evidence>
<dbReference type="Proteomes" id="UP000198286">
    <property type="component" value="Chromosome"/>
</dbReference>
<proteinExistence type="predicted"/>
<evidence type="ECO:0000313" key="5">
    <source>
        <dbReference type="Proteomes" id="UP000198286"/>
    </source>
</evidence>
<dbReference type="Gene3D" id="3.30.450.20">
    <property type="entry name" value="PAS domain"/>
    <property type="match status" value="1"/>
</dbReference>
<evidence type="ECO:0000256" key="1">
    <source>
        <dbReference type="SAM" id="MobiDB-lite"/>
    </source>
</evidence>
<dbReference type="EMBL" id="CP015267">
    <property type="protein sequence ID" value="ASL16359.1"/>
    <property type="molecule type" value="Genomic_DNA"/>
</dbReference>
<dbReference type="Pfam" id="PF00989">
    <property type="entry name" value="PAS"/>
    <property type="match status" value="1"/>
</dbReference>
<dbReference type="GO" id="GO:0006355">
    <property type="term" value="P:regulation of DNA-templated transcription"/>
    <property type="evidence" value="ECO:0007669"/>
    <property type="project" value="InterPro"/>
</dbReference>
<organism evidence="3 5">
    <name type="scientific">Mycobacterium intracellulare subsp. chimaera</name>
    <dbReference type="NCBI Taxonomy" id="222805"/>
    <lineage>
        <taxon>Bacteria</taxon>
        <taxon>Bacillati</taxon>
        <taxon>Actinomycetota</taxon>
        <taxon>Actinomycetes</taxon>
        <taxon>Mycobacteriales</taxon>
        <taxon>Mycobacteriaceae</taxon>
        <taxon>Mycobacterium</taxon>
        <taxon>Mycobacterium avium complex (MAC)</taxon>
    </lineage>
</organism>
<dbReference type="EMBL" id="CP015268">
    <property type="protein sequence ID" value="ASL18286.1"/>
    <property type="molecule type" value="Genomic_DNA"/>
</dbReference>
<protein>
    <submittedName>
        <fullName evidence="3">Putative PAS/PAC sensor protein</fullName>
    </submittedName>
</protein>
<dbReference type="AlphaFoldDB" id="A0A7U5RWX8"/>
<dbReference type="NCBIfam" id="TIGR00229">
    <property type="entry name" value="sensory_box"/>
    <property type="match status" value="1"/>
</dbReference>
<evidence type="ECO:0000259" key="2">
    <source>
        <dbReference type="PROSITE" id="PS50112"/>
    </source>
</evidence>
<feature type="region of interest" description="Disordered" evidence="1">
    <location>
        <begin position="1"/>
        <end position="26"/>
    </location>
</feature>
<dbReference type="InterPro" id="IPR035965">
    <property type="entry name" value="PAS-like_dom_sf"/>
</dbReference>
<accession>A0A7U5RWX8</accession>